<evidence type="ECO:0000313" key="7">
    <source>
        <dbReference type="Proteomes" id="UP001596288"/>
    </source>
</evidence>
<reference evidence="7" key="1">
    <citation type="journal article" date="2019" name="Int. J. Syst. Evol. Microbiol.">
        <title>The Global Catalogue of Microorganisms (GCM) 10K type strain sequencing project: providing services to taxonomists for standard genome sequencing and annotation.</title>
        <authorList>
            <consortium name="The Broad Institute Genomics Platform"/>
            <consortium name="The Broad Institute Genome Sequencing Center for Infectious Disease"/>
            <person name="Wu L."/>
            <person name="Ma J."/>
        </authorList>
    </citation>
    <scope>NUCLEOTIDE SEQUENCE [LARGE SCALE GENOMIC DNA]</scope>
    <source>
        <strain evidence="7">CCM 8927</strain>
    </source>
</reference>
<dbReference type="Gene3D" id="3.30.420.40">
    <property type="match status" value="2"/>
</dbReference>
<sequence length="482" mass="53211">MVDAVTVGLDVGTSGLKVSVYSLSKEKVIQNFVSKYKEPAIDVGISTVDRFVDTIISSLNAISEKNVVKSAALSVQMYSFVVIRNKKEVVYQWNVPWHKDAEVEKILERFVDISGCPVDTLFPSYKILAARKDPNFKGEIQPYGLQEAIINRLTGKIVGDWCNVSSYGFINVRKREWNEELLKLAGFNKAEMPKLVKFNDPVGVTNNPKIIQSDPITIACGLGDGPSASYASAGTSSMAANIGTSMAVRAFVHNIDGIDFHRVWTYVVDNNTWCVGGISSNGSAVLDHFRDVDVIKDWEVKPETADQKVKFFPWKYGERTPYWSSSLKETMLGGDSNSTMNDYRASIFRGVAFTLATMYSEAYKVVKENKATLVVAGGGAKSDILMEYLSGTLPVPMGILEDFDYLGSYGAAYIAGEAIGSKPSKNQYLVKVYNPTMKYVRAYGEWRETANYLAKFYNSTDFHVNKNASEFAALIGGGTNAR</sequence>
<keyword evidence="7" id="KW-1185">Reference proteome</keyword>
<dbReference type="PANTHER" id="PTHR43095:SF2">
    <property type="entry name" value="GLUCONOKINASE"/>
    <property type="match status" value="1"/>
</dbReference>
<organism evidence="6 7">
    <name type="scientific">Companilactobacillus huachuanensis</name>
    <dbReference type="NCBI Taxonomy" id="2559914"/>
    <lineage>
        <taxon>Bacteria</taxon>
        <taxon>Bacillati</taxon>
        <taxon>Bacillota</taxon>
        <taxon>Bacilli</taxon>
        <taxon>Lactobacillales</taxon>
        <taxon>Lactobacillaceae</taxon>
        <taxon>Companilactobacillus</taxon>
    </lineage>
</organism>
<keyword evidence="3 6" id="KW-0418">Kinase</keyword>
<comment type="similarity">
    <text evidence="1">Belongs to the FGGY kinase family.</text>
</comment>
<evidence type="ECO:0000313" key="6">
    <source>
        <dbReference type="EMBL" id="MFC6177652.1"/>
    </source>
</evidence>
<dbReference type="InterPro" id="IPR018484">
    <property type="entry name" value="FGGY_N"/>
</dbReference>
<keyword evidence="2" id="KW-0808">Transferase</keyword>
<proteinExistence type="inferred from homology"/>
<feature type="domain" description="Carbohydrate kinase FGGY N-terminal" evidence="4">
    <location>
        <begin position="6"/>
        <end position="228"/>
    </location>
</feature>
<evidence type="ECO:0000256" key="3">
    <source>
        <dbReference type="ARBA" id="ARBA00022777"/>
    </source>
</evidence>
<accession>A0ABW1RQE3</accession>
<dbReference type="SUPFAM" id="SSF53067">
    <property type="entry name" value="Actin-like ATPase domain"/>
    <property type="match status" value="2"/>
</dbReference>
<dbReference type="RefSeq" id="WP_171000538.1">
    <property type="nucleotide sequence ID" value="NZ_BJDF01000017.1"/>
</dbReference>
<evidence type="ECO:0000256" key="1">
    <source>
        <dbReference type="ARBA" id="ARBA00009156"/>
    </source>
</evidence>
<dbReference type="Proteomes" id="UP001596288">
    <property type="component" value="Unassembled WGS sequence"/>
</dbReference>
<evidence type="ECO:0000259" key="4">
    <source>
        <dbReference type="Pfam" id="PF00370"/>
    </source>
</evidence>
<comment type="caution">
    <text evidence="6">The sequence shown here is derived from an EMBL/GenBank/DDBJ whole genome shotgun (WGS) entry which is preliminary data.</text>
</comment>
<dbReference type="InterPro" id="IPR043129">
    <property type="entry name" value="ATPase_NBD"/>
</dbReference>
<evidence type="ECO:0000256" key="2">
    <source>
        <dbReference type="ARBA" id="ARBA00022679"/>
    </source>
</evidence>
<protein>
    <submittedName>
        <fullName evidence="6">FGGY family carbohydrate kinase</fullName>
    </submittedName>
</protein>
<dbReference type="PIRSF" id="PIRSF000538">
    <property type="entry name" value="GlpK"/>
    <property type="match status" value="1"/>
</dbReference>
<feature type="domain" description="Carbohydrate kinase FGGY C-terminal" evidence="5">
    <location>
        <begin position="230"/>
        <end position="416"/>
    </location>
</feature>
<gene>
    <name evidence="6" type="ORF">ACFQAV_12615</name>
</gene>
<dbReference type="InterPro" id="IPR050406">
    <property type="entry name" value="FGGY_Carb_Kinase"/>
</dbReference>
<dbReference type="GO" id="GO:0016301">
    <property type="term" value="F:kinase activity"/>
    <property type="evidence" value="ECO:0007669"/>
    <property type="project" value="UniProtKB-KW"/>
</dbReference>
<dbReference type="Pfam" id="PF00370">
    <property type="entry name" value="FGGY_N"/>
    <property type="match status" value="1"/>
</dbReference>
<dbReference type="InterPro" id="IPR018485">
    <property type="entry name" value="FGGY_C"/>
</dbReference>
<dbReference type="PANTHER" id="PTHR43095">
    <property type="entry name" value="SUGAR KINASE"/>
    <property type="match status" value="1"/>
</dbReference>
<dbReference type="InterPro" id="IPR000577">
    <property type="entry name" value="Carb_kinase_FGGY"/>
</dbReference>
<dbReference type="Pfam" id="PF02782">
    <property type="entry name" value="FGGY_C"/>
    <property type="match status" value="1"/>
</dbReference>
<dbReference type="EMBL" id="JBHSSF010000041">
    <property type="protein sequence ID" value="MFC6177652.1"/>
    <property type="molecule type" value="Genomic_DNA"/>
</dbReference>
<name>A0ABW1RQE3_9LACO</name>
<evidence type="ECO:0000259" key="5">
    <source>
        <dbReference type="Pfam" id="PF02782"/>
    </source>
</evidence>